<evidence type="ECO:0000313" key="1">
    <source>
        <dbReference type="EMBL" id="KAJ9064290.1"/>
    </source>
</evidence>
<accession>A0ACC2SPN8</accession>
<comment type="caution">
    <text evidence="1">The sequence shown here is derived from an EMBL/GenBank/DDBJ whole genome shotgun (WGS) entry which is preliminary data.</text>
</comment>
<proteinExistence type="predicted"/>
<keyword evidence="2" id="KW-1185">Reference proteome</keyword>
<organism evidence="1 2">
    <name type="scientific">Entomophthora muscae</name>
    <dbReference type="NCBI Taxonomy" id="34485"/>
    <lineage>
        <taxon>Eukaryota</taxon>
        <taxon>Fungi</taxon>
        <taxon>Fungi incertae sedis</taxon>
        <taxon>Zoopagomycota</taxon>
        <taxon>Entomophthoromycotina</taxon>
        <taxon>Entomophthoromycetes</taxon>
        <taxon>Entomophthorales</taxon>
        <taxon>Entomophthoraceae</taxon>
        <taxon>Entomophthora</taxon>
    </lineage>
</organism>
<dbReference type="Proteomes" id="UP001165960">
    <property type="component" value="Unassembled WGS sequence"/>
</dbReference>
<name>A0ACC2SPN8_9FUNG</name>
<gene>
    <name evidence="1" type="ORF">DSO57_1032114</name>
</gene>
<dbReference type="EMBL" id="QTSX02004498">
    <property type="protein sequence ID" value="KAJ9064290.1"/>
    <property type="molecule type" value="Genomic_DNA"/>
</dbReference>
<protein>
    <submittedName>
        <fullName evidence="1">Uncharacterized protein</fullName>
    </submittedName>
</protein>
<sequence>MSNLIGSKVMKGYSILKINDTSFRVFSDSLPQGRQSNTPESPIQEQVVENLTIPASAMGSVIGHKGNNIKSIRTKSRANITLETRPIPSDSPAGEEKLENIAVISGTPQQVSHALSLLGEFINKNDSHTPTHFLSIPLVAKSFISKVQQIQAQLGLAQELQLKKACFSSPSSIHLTLGILSLKSEASINNANRLLSSLQPSLYKITQGEQISLNMQGLGYFPKENPEKARILFAKVQTLKNGTKPDVLKQLTDCVRNKFNQAGLLMEAEREPELHATLYKVRPQDKNKIAIKPILEKLGGFSFGTCPITEVQLCKMGQFETDGSYVSVGSVSLK</sequence>
<reference evidence="1" key="1">
    <citation type="submission" date="2022-04" db="EMBL/GenBank/DDBJ databases">
        <title>Genome of the entomopathogenic fungus Entomophthora muscae.</title>
        <authorList>
            <person name="Elya C."/>
            <person name="Lovett B.R."/>
            <person name="Lee E."/>
            <person name="Macias A.M."/>
            <person name="Hajek A.E."/>
            <person name="De Bivort B.L."/>
            <person name="Kasson M.T."/>
            <person name="De Fine Licht H.H."/>
            <person name="Stajich J.E."/>
        </authorList>
    </citation>
    <scope>NUCLEOTIDE SEQUENCE</scope>
    <source>
        <strain evidence="1">Berkeley</strain>
    </source>
</reference>
<evidence type="ECO:0000313" key="2">
    <source>
        <dbReference type="Proteomes" id="UP001165960"/>
    </source>
</evidence>